<evidence type="ECO:0000259" key="5">
    <source>
        <dbReference type="PROSITE" id="PS01124"/>
    </source>
</evidence>
<dbReference type="InterPro" id="IPR018062">
    <property type="entry name" value="HTH_AraC-typ_CS"/>
</dbReference>
<dbReference type="RefSeq" id="WP_377260517.1">
    <property type="nucleotide sequence ID" value="NZ_JBHLUH010000079.1"/>
</dbReference>
<dbReference type="Gene3D" id="1.10.10.60">
    <property type="entry name" value="Homeodomain-like"/>
    <property type="match status" value="1"/>
</dbReference>
<dbReference type="PANTHER" id="PTHR46796:SF12">
    <property type="entry name" value="HTH-TYPE DNA-BINDING TRANSCRIPTIONAL ACTIVATOR EUTR"/>
    <property type="match status" value="1"/>
</dbReference>
<dbReference type="PROSITE" id="PS00041">
    <property type="entry name" value="HTH_ARAC_FAMILY_1"/>
    <property type="match status" value="1"/>
</dbReference>
<keyword evidence="7" id="KW-1185">Reference proteome</keyword>
<evidence type="ECO:0000313" key="6">
    <source>
        <dbReference type="EMBL" id="MFC0533220.1"/>
    </source>
</evidence>
<dbReference type="EMBL" id="JBHLUH010000079">
    <property type="protein sequence ID" value="MFC0533220.1"/>
    <property type="molecule type" value="Genomic_DNA"/>
</dbReference>
<evidence type="ECO:0000313" key="7">
    <source>
        <dbReference type="Proteomes" id="UP001589867"/>
    </source>
</evidence>
<dbReference type="InterPro" id="IPR009057">
    <property type="entry name" value="Homeodomain-like_sf"/>
</dbReference>
<dbReference type="SMART" id="SM00342">
    <property type="entry name" value="HTH_ARAC"/>
    <property type="match status" value="1"/>
</dbReference>
<evidence type="ECO:0000256" key="3">
    <source>
        <dbReference type="ARBA" id="ARBA00023163"/>
    </source>
</evidence>
<proteinExistence type="predicted"/>
<gene>
    <name evidence="6" type="ORF">ACFFIA_37000</name>
</gene>
<feature type="region of interest" description="Disordered" evidence="4">
    <location>
        <begin position="190"/>
        <end position="236"/>
    </location>
</feature>
<dbReference type="Proteomes" id="UP001589867">
    <property type="component" value="Unassembled WGS sequence"/>
</dbReference>
<name>A0ABV6MET0_9ACTN</name>
<comment type="caution">
    <text evidence="6">The sequence shown here is derived from an EMBL/GenBank/DDBJ whole genome shotgun (WGS) entry which is preliminary data.</text>
</comment>
<sequence length="236" mass="25199">MVPPVMAAPPPAGPDTTPMAALPTEADLSTGAGRSLARLLALLRAEINDPEGLIYQPLLVGRLWHAVLSGLLTATVDRCREDRALAERTIRPRAVKRAIDAMEAEPERAFTSASLAAISGCSVRTLQEGFRRHVGIPPMAYLRRLRLAQAHADLRAADPGETTVACVAHRWGFAHLGRFAAAYRAEYGRPPADTLHDQSPPGPIRDIAKPRSGRGRGATLPGRRGSAAPSGARGHR</sequence>
<dbReference type="Pfam" id="PF12833">
    <property type="entry name" value="HTH_18"/>
    <property type="match status" value="1"/>
</dbReference>
<evidence type="ECO:0000256" key="1">
    <source>
        <dbReference type="ARBA" id="ARBA00023015"/>
    </source>
</evidence>
<dbReference type="PROSITE" id="PS01124">
    <property type="entry name" value="HTH_ARAC_FAMILY_2"/>
    <property type="match status" value="1"/>
</dbReference>
<keyword evidence="2" id="KW-0238">DNA-binding</keyword>
<accession>A0ABV6MET0</accession>
<dbReference type="PANTHER" id="PTHR46796">
    <property type="entry name" value="HTH-TYPE TRANSCRIPTIONAL ACTIVATOR RHAS-RELATED"/>
    <property type="match status" value="1"/>
</dbReference>
<reference evidence="6 7" key="1">
    <citation type="submission" date="2024-09" db="EMBL/GenBank/DDBJ databases">
        <authorList>
            <person name="Sun Q."/>
            <person name="Mori K."/>
        </authorList>
    </citation>
    <scope>NUCLEOTIDE SEQUENCE [LARGE SCALE GENOMIC DNA]</scope>
    <source>
        <strain evidence="6 7">TBRC 3947</strain>
    </source>
</reference>
<evidence type="ECO:0000256" key="4">
    <source>
        <dbReference type="SAM" id="MobiDB-lite"/>
    </source>
</evidence>
<protein>
    <submittedName>
        <fullName evidence="6">Helix-turn-helix transcriptional regulator</fullName>
    </submittedName>
</protein>
<organism evidence="6 7">
    <name type="scientific">Phytohabitans kaempferiae</name>
    <dbReference type="NCBI Taxonomy" id="1620943"/>
    <lineage>
        <taxon>Bacteria</taxon>
        <taxon>Bacillati</taxon>
        <taxon>Actinomycetota</taxon>
        <taxon>Actinomycetes</taxon>
        <taxon>Micromonosporales</taxon>
        <taxon>Micromonosporaceae</taxon>
    </lineage>
</organism>
<dbReference type="InterPro" id="IPR050204">
    <property type="entry name" value="AraC_XylS_family_regulators"/>
</dbReference>
<dbReference type="InterPro" id="IPR018060">
    <property type="entry name" value="HTH_AraC"/>
</dbReference>
<feature type="domain" description="HTH araC/xylS-type" evidence="5">
    <location>
        <begin position="96"/>
        <end position="197"/>
    </location>
</feature>
<keyword evidence="3" id="KW-0804">Transcription</keyword>
<keyword evidence="1" id="KW-0805">Transcription regulation</keyword>
<evidence type="ECO:0000256" key="2">
    <source>
        <dbReference type="ARBA" id="ARBA00023125"/>
    </source>
</evidence>
<dbReference type="SUPFAM" id="SSF46689">
    <property type="entry name" value="Homeodomain-like"/>
    <property type="match status" value="1"/>
</dbReference>